<dbReference type="GO" id="GO:0050808">
    <property type="term" value="P:synapse organization"/>
    <property type="evidence" value="ECO:0007669"/>
    <property type="project" value="TreeGrafter"/>
</dbReference>
<dbReference type="PROSITE" id="PS50835">
    <property type="entry name" value="IG_LIKE"/>
    <property type="match status" value="2"/>
</dbReference>
<feature type="compositionally biased region" description="Polar residues" evidence="1">
    <location>
        <begin position="42"/>
        <end position="55"/>
    </location>
</feature>
<proteinExistence type="predicted"/>
<dbReference type="Gene3D" id="2.60.40.10">
    <property type="entry name" value="Immunoglobulins"/>
    <property type="match status" value="2"/>
</dbReference>
<dbReference type="CDD" id="cd00099">
    <property type="entry name" value="IgV"/>
    <property type="match status" value="1"/>
</dbReference>
<feature type="domain" description="Ig-like" evidence="3">
    <location>
        <begin position="160"/>
        <end position="251"/>
    </location>
</feature>
<dbReference type="InterPro" id="IPR013106">
    <property type="entry name" value="Ig_V-set"/>
</dbReference>
<evidence type="ECO:0000259" key="3">
    <source>
        <dbReference type="PROSITE" id="PS50835"/>
    </source>
</evidence>
<dbReference type="InterPro" id="IPR013098">
    <property type="entry name" value="Ig_I-set"/>
</dbReference>
<keyword evidence="2" id="KW-0732">Signal</keyword>
<dbReference type="SUPFAM" id="SSF48726">
    <property type="entry name" value="Immunoglobulin"/>
    <property type="match status" value="2"/>
</dbReference>
<feature type="domain" description="Ig-like" evidence="3">
    <location>
        <begin position="71"/>
        <end position="156"/>
    </location>
</feature>
<dbReference type="InterPro" id="IPR003599">
    <property type="entry name" value="Ig_sub"/>
</dbReference>
<dbReference type="InterPro" id="IPR013783">
    <property type="entry name" value="Ig-like_fold"/>
</dbReference>
<evidence type="ECO:0000313" key="4">
    <source>
        <dbReference type="EMBL" id="JAI63953.1"/>
    </source>
</evidence>
<dbReference type="InterPro" id="IPR003598">
    <property type="entry name" value="Ig_sub2"/>
</dbReference>
<feature type="region of interest" description="Disordered" evidence="1">
    <location>
        <begin position="42"/>
        <end position="71"/>
    </location>
</feature>
<evidence type="ECO:0000256" key="2">
    <source>
        <dbReference type="SAM" id="SignalP"/>
    </source>
</evidence>
<organism evidence="4">
    <name type="scientific">Scylla olivacea</name>
    <name type="common">Orange mud crab</name>
    <name type="synonym">Cancer olivacea</name>
    <dbReference type="NCBI Taxonomy" id="85551"/>
    <lineage>
        <taxon>Eukaryota</taxon>
        <taxon>Metazoa</taxon>
        <taxon>Ecdysozoa</taxon>
        <taxon>Arthropoda</taxon>
        <taxon>Crustacea</taxon>
        <taxon>Multicrustacea</taxon>
        <taxon>Malacostraca</taxon>
        <taxon>Eumalacostraca</taxon>
        <taxon>Eucarida</taxon>
        <taxon>Decapoda</taxon>
        <taxon>Pleocyemata</taxon>
        <taxon>Brachyura</taxon>
        <taxon>Eubrachyura</taxon>
        <taxon>Portunoidea</taxon>
        <taxon>Portunidae</taxon>
        <taxon>Portuninae</taxon>
        <taxon>Scylla</taxon>
    </lineage>
</organism>
<dbReference type="EMBL" id="GDRN01070019">
    <property type="protein sequence ID" value="JAI63953.1"/>
    <property type="molecule type" value="Transcribed_RNA"/>
</dbReference>
<feature type="signal peptide" evidence="2">
    <location>
        <begin position="1"/>
        <end position="27"/>
    </location>
</feature>
<name>A0A0P4W5T0_SCYOL</name>
<dbReference type="InterPro" id="IPR036179">
    <property type="entry name" value="Ig-like_dom_sf"/>
</dbReference>
<dbReference type="SMART" id="SM00406">
    <property type="entry name" value="IGv"/>
    <property type="match status" value="1"/>
</dbReference>
<accession>A0A0P4W5T0</accession>
<evidence type="ECO:0000256" key="1">
    <source>
        <dbReference type="SAM" id="MobiDB-lite"/>
    </source>
</evidence>
<feature type="chain" id="PRO_5006070296" description="Ig-like domain-containing protein" evidence="2">
    <location>
        <begin position="28"/>
        <end position="301"/>
    </location>
</feature>
<dbReference type="AlphaFoldDB" id="A0A0P4W5T0"/>
<dbReference type="PANTHER" id="PTHR23279">
    <property type="entry name" value="DEFECTIVE PROBOSCIS EXTENSION RESPONSE DPR -RELATED"/>
    <property type="match status" value="1"/>
</dbReference>
<sequence>MRGQEGHPSRLALLGCLASLCVASVKGFATQTAWTTQTLESISLADNPSPQGPISEQERPTTTHGITEDAPYFVSPPLSSVRTRLGRPAVLTCVVKHLGNRQVSWIRGRDLHVLSYGQVTFSSDARLSVSHSEDSWTLTIKFSQPRDAGTYSCQVNTQPPQAVWYNLTVIEARANILGKETLYLQSGSTISLQCVIKEQLAIPGLVLWYQDDHLVERQSSRIKVTTRVTNVTTSTLTVEAARLQDSGNYSCWPSAGRPDSVLVHVIQGDPPAAMQHGSSAPGACPFLLVPMILTSLMFLLT</sequence>
<dbReference type="Pfam" id="PF13927">
    <property type="entry name" value="Ig_3"/>
    <property type="match status" value="1"/>
</dbReference>
<dbReference type="SMART" id="SM00409">
    <property type="entry name" value="IG"/>
    <property type="match status" value="2"/>
</dbReference>
<dbReference type="Pfam" id="PF07679">
    <property type="entry name" value="I-set"/>
    <property type="match status" value="1"/>
</dbReference>
<reference evidence="4" key="1">
    <citation type="submission" date="2015-09" db="EMBL/GenBank/DDBJ databases">
        <title>Scylla olivacea transcriptome.</title>
        <authorList>
            <person name="Ikhwanuddin M."/>
        </authorList>
    </citation>
    <scope>NUCLEOTIDE SEQUENCE</scope>
</reference>
<protein>
    <recommendedName>
        <fullName evidence="3">Ig-like domain-containing protein</fullName>
    </recommendedName>
</protein>
<dbReference type="GO" id="GO:0032589">
    <property type="term" value="C:neuron projection membrane"/>
    <property type="evidence" value="ECO:0007669"/>
    <property type="project" value="TreeGrafter"/>
</dbReference>
<dbReference type="SMART" id="SM00408">
    <property type="entry name" value="IGc2"/>
    <property type="match status" value="2"/>
</dbReference>
<dbReference type="InterPro" id="IPR037448">
    <property type="entry name" value="Zig-8"/>
</dbReference>
<dbReference type="InterPro" id="IPR007110">
    <property type="entry name" value="Ig-like_dom"/>
</dbReference>
<dbReference type="PANTHER" id="PTHR23279:SF36">
    <property type="entry name" value="DEFECTIVE PROBOSCIS EXTENSION RESPONSE 9, ISOFORM A"/>
    <property type="match status" value="1"/>
</dbReference>